<dbReference type="Proteomes" id="UP000265160">
    <property type="component" value="LG4"/>
</dbReference>
<proteinExistence type="predicted"/>
<dbReference type="SUPFAM" id="SSF63724">
    <property type="entry name" value="Cytolysin/lectin"/>
    <property type="match status" value="1"/>
</dbReference>
<evidence type="ECO:0000256" key="1">
    <source>
        <dbReference type="ARBA" id="ARBA00004175"/>
    </source>
</evidence>
<dbReference type="GeneTree" id="ENSGT00940000177763"/>
<evidence type="ECO:0000256" key="2">
    <source>
        <dbReference type="ARBA" id="ARBA00004532"/>
    </source>
</evidence>
<keyword evidence="4" id="KW-1053">Target membrane</keyword>
<comment type="subcellular location">
    <subcellularLocation>
        <location evidence="2">Nematocyst</location>
    </subcellularLocation>
    <subcellularLocation>
        <location evidence="1">Target cell membrane</location>
    </subcellularLocation>
</comment>
<evidence type="ECO:0000256" key="3">
    <source>
        <dbReference type="ARBA" id="ARBA00022537"/>
    </source>
</evidence>
<name>A0A3P9AUE4_9CICH</name>
<dbReference type="InterPro" id="IPR015926">
    <property type="entry name" value="Cytolysin/lectin"/>
</dbReference>
<evidence type="ECO:0000313" key="7">
    <source>
        <dbReference type="Proteomes" id="UP000265160"/>
    </source>
</evidence>
<dbReference type="InterPro" id="IPR050677">
    <property type="entry name" value="Actinoporin_PFT"/>
</dbReference>
<dbReference type="PANTHER" id="PTHR40388:SF1">
    <property type="entry name" value="BRYOPORIN"/>
    <property type="match status" value="1"/>
</dbReference>
<accession>A0A3P9AUE4</accession>
<dbReference type="GO" id="GO:0044218">
    <property type="term" value="C:other organism cell membrane"/>
    <property type="evidence" value="ECO:0007669"/>
    <property type="project" value="UniProtKB-KW"/>
</dbReference>
<dbReference type="AlphaFoldDB" id="A0A3P9AUE4"/>
<evidence type="ECO:0000256" key="5">
    <source>
        <dbReference type="ARBA" id="ARBA00023331"/>
    </source>
</evidence>
<keyword evidence="4" id="KW-0472">Membrane</keyword>
<organism evidence="6 7">
    <name type="scientific">Maylandia zebra</name>
    <name type="common">zebra mbuna</name>
    <dbReference type="NCBI Taxonomy" id="106582"/>
    <lineage>
        <taxon>Eukaryota</taxon>
        <taxon>Metazoa</taxon>
        <taxon>Chordata</taxon>
        <taxon>Craniata</taxon>
        <taxon>Vertebrata</taxon>
        <taxon>Euteleostomi</taxon>
        <taxon>Actinopterygii</taxon>
        <taxon>Neopterygii</taxon>
        <taxon>Teleostei</taxon>
        <taxon>Neoteleostei</taxon>
        <taxon>Acanthomorphata</taxon>
        <taxon>Ovalentaria</taxon>
        <taxon>Cichlomorphae</taxon>
        <taxon>Cichliformes</taxon>
        <taxon>Cichlidae</taxon>
        <taxon>African cichlids</taxon>
        <taxon>Pseudocrenilabrinae</taxon>
        <taxon>Haplochromini</taxon>
        <taxon>Maylandia</taxon>
        <taxon>Maylandia zebra complex</taxon>
    </lineage>
</organism>
<dbReference type="GO" id="GO:0042151">
    <property type="term" value="C:nematocyst"/>
    <property type="evidence" value="ECO:0007669"/>
    <property type="project" value="UniProtKB-SubCell"/>
</dbReference>
<evidence type="ECO:0000256" key="4">
    <source>
        <dbReference type="ARBA" id="ARBA00023298"/>
    </source>
</evidence>
<dbReference type="Gene3D" id="2.60.270.20">
    <property type="entry name" value="Cytolysin/lectin"/>
    <property type="match status" value="1"/>
</dbReference>
<reference evidence="6" key="2">
    <citation type="submission" date="2025-08" db="UniProtKB">
        <authorList>
            <consortium name="Ensembl"/>
        </authorList>
    </citation>
    <scope>IDENTIFICATION</scope>
</reference>
<dbReference type="PANTHER" id="PTHR40388">
    <property type="entry name" value="BRYOPORIN"/>
    <property type="match status" value="1"/>
</dbReference>
<protein>
    <submittedName>
        <fullName evidence="6">Uncharacterized protein</fullName>
    </submittedName>
</protein>
<keyword evidence="5" id="KW-0166">Nematocyst</keyword>
<sequence length="184" mass="19960">FLGHPDNNELQSSSLEVINSNSNSNFICHTHTTIHSMTWGCIFLCSVHTKSGCYAIPFPPTIQLSAEGEAQFVKRPSRLKGAVSIITYDLCNSSSKEAAAKIAIMSKVPLKQKPNQCGLGVFDIGTECNRDLFHEMSKNSGTTFVRGPAKGPNLTYKSESVTIMATMSKGITASVKVQVKKNCK</sequence>
<keyword evidence="7" id="KW-1185">Reference proteome</keyword>
<dbReference type="Ensembl" id="ENSMZET00005001386.1">
    <property type="protein sequence ID" value="ENSMZEP00005001296.1"/>
    <property type="gene ID" value="ENSMZEG00005001089.1"/>
</dbReference>
<reference evidence="6" key="3">
    <citation type="submission" date="2025-09" db="UniProtKB">
        <authorList>
            <consortium name="Ensembl"/>
        </authorList>
    </citation>
    <scope>IDENTIFICATION</scope>
</reference>
<evidence type="ECO:0000313" key="6">
    <source>
        <dbReference type="Ensembl" id="ENSMZEP00005001296.1"/>
    </source>
</evidence>
<reference evidence="6 7" key="1">
    <citation type="journal article" date="2014" name="Nature">
        <title>The genomic substrate for adaptive radiation in African cichlid fish.</title>
        <authorList>
            <person name="Brawand D."/>
            <person name="Wagner C.E."/>
            <person name="Li Y.I."/>
            <person name="Malinsky M."/>
            <person name="Keller I."/>
            <person name="Fan S."/>
            <person name="Simakov O."/>
            <person name="Ng A.Y."/>
            <person name="Lim Z.W."/>
            <person name="Bezault E."/>
            <person name="Turner-Maier J."/>
            <person name="Johnson J."/>
            <person name="Alcazar R."/>
            <person name="Noh H.J."/>
            <person name="Russell P."/>
            <person name="Aken B."/>
            <person name="Alfoldi J."/>
            <person name="Amemiya C."/>
            <person name="Azzouzi N."/>
            <person name="Baroiller J.F."/>
            <person name="Barloy-Hubler F."/>
            <person name="Berlin A."/>
            <person name="Bloomquist R."/>
            <person name="Carleton K.L."/>
            <person name="Conte M.A."/>
            <person name="D'Cotta H."/>
            <person name="Eshel O."/>
            <person name="Gaffney L."/>
            <person name="Galibert F."/>
            <person name="Gante H.F."/>
            <person name="Gnerre S."/>
            <person name="Greuter L."/>
            <person name="Guyon R."/>
            <person name="Haddad N.S."/>
            <person name="Haerty W."/>
            <person name="Harris R.M."/>
            <person name="Hofmann H.A."/>
            <person name="Hourlier T."/>
            <person name="Hulata G."/>
            <person name="Jaffe D.B."/>
            <person name="Lara M."/>
            <person name="Lee A.P."/>
            <person name="MacCallum I."/>
            <person name="Mwaiko S."/>
            <person name="Nikaido M."/>
            <person name="Nishihara H."/>
            <person name="Ozouf-Costaz C."/>
            <person name="Penman D.J."/>
            <person name="Przybylski D."/>
            <person name="Rakotomanga M."/>
            <person name="Renn S.C.P."/>
            <person name="Ribeiro F.J."/>
            <person name="Ron M."/>
            <person name="Salzburger W."/>
            <person name="Sanchez-Pulido L."/>
            <person name="Santos M.E."/>
            <person name="Searle S."/>
            <person name="Sharpe T."/>
            <person name="Swofford R."/>
            <person name="Tan F.J."/>
            <person name="Williams L."/>
            <person name="Young S."/>
            <person name="Yin S."/>
            <person name="Okada N."/>
            <person name="Kocher T.D."/>
            <person name="Miska E.A."/>
            <person name="Lander E.S."/>
            <person name="Venkatesh B."/>
            <person name="Fernald R.D."/>
            <person name="Meyer A."/>
            <person name="Ponting C.P."/>
            <person name="Streelman J.T."/>
            <person name="Lindblad-Toh K."/>
            <person name="Seehausen O."/>
            <person name="Di Palma F."/>
        </authorList>
    </citation>
    <scope>NUCLEOTIDE SEQUENCE</scope>
</reference>
<keyword evidence="3" id="KW-1052">Target cell membrane</keyword>